<comment type="caution">
    <text evidence="2">The sequence shown here is derived from an EMBL/GenBank/DDBJ whole genome shotgun (WGS) entry which is preliminary data.</text>
</comment>
<sequence length="106" mass="12025">MNEAFILIPAWLAGTILGTIFFGGLRWTIQKGIISPYPVRWFLGSLLLRMSVTLLGFYFVSGFHWERLMACLIGFIMARMVVMRQTFSSVENPTLNVQEANHASQP</sequence>
<dbReference type="Proteomes" id="UP000316095">
    <property type="component" value="Unassembled WGS sequence"/>
</dbReference>
<name>A0A5C5X9R0_9PLAN</name>
<feature type="transmembrane region" description="Helical" evidence="1">
    <location>
        <begin position="6"/>
        <end position="29"/>
    </location>
</feature>
<dbReference type="NCBIfam" id="TIGR03165">
    <property type="entry name" value="F1F0_chp_2"/>
    <property type="match status" value="1"/>
</dbReference>
<dbReference type="OrthoDB" id="467414at2"/>
<dbReference type="Pfam" id="PF12966">
    <property type="entry name" value="AtpR"/>
    <property type="match status" value="1"/>
</dbReference>
<accession>A0A5C5X9R0</accession>
<organism evidence="2 3">
    <name type="scientific">Rubinisphaera italica</name>
    <dbReference type="NCBI Taxonomy" id="2527969"/>
    <lineage>
        <taxon>Bacteria</taxon>
        <taxon>Pseudomonadati</taxon>
        <taxon>Planctomycetota</taxon>
        <taxon>Planctomycetia</taxon>
        <taxon>Planctomycetales</taxon>
        <taxon>Planctomycetaceae</taxon>
        <taxon>Rubinisphaera</taxon>
    </lineage>
</organism>
<gene>
    <name evidence="2" type="ORF">Pan54_03990</name>
</gene>
<keyword evidence="1" id="KW-1133">Transmembrane helix</keyword>
<evidence type="ECO:0000313" key="3">
    <source>
        <dbReference type="Proteomes" id="UP000316095"/>
    </source>
</evidence>
<keyword evidence="3" id="KW-1185">Reference proteome</keyword>
<dbReference type="EMBL" id="SJPG01000001">
    <property type="protein sequence ID" value="TWT59690.1"/>
    <property type="molecule type" value="Genomic_DNA"/>
</dbReference>
<proteinExistence type="predicted"/>
<dbReference type="AlphaFoldDB" id="A0A5C5X9R0"/>
<evidence type="ECO:0000256" key="1">
    <source>
        <dbReference type="SAM" id="Phobius"/>
    </source>
</evidence>
<reference evidence="2 3" key="1">
    <citation type="submission" date="2019-02" db="EMBL/GenBank/DDBJ databases">
        <title>Deep-cultivation of Planctomycetes and their phenomic and genomic characterization uncovers novel biology.</title>
        <authorList>
            <person name="Wiegand S."/>
            <person name="Jogler M."/>
            <person name="Boedeker C."/>
            <person name="Pinto D."/>
            <person name="Vollmers J."/>
            <person name="Rivas-Marin E."/>
            <person name="Kohn T."/>
            <person name="Peeters S.H."/>
            <person name="Heuer A."/>
            <person name="Rast P."/>
            <person name="Oberbeckmann S."/>
            <person name="Bunk B."/>
            <person name="Jeske O."/>
            <person name="Meyerdierks A."/>
            <person name="Storesund J.E."/>
            <person name="Kallscheuer N."/>
            <person name="Luecker S."/>
            <person name="Lage O.M."/>
            <person name="Pohl T."/>
            <person name="Merkel B.J."/>
            <person name="Hornburger P."/>
            <person name="Mueller R.-W."/>
            <person name="Bruemmer F."/>
            <person name="Labrenz M."/>
            <person name="Spormann A.M."/>
            <person name="Op Den Camp H."/>
            <person name="Overmann J."/>
            <person name="Amann R."/>
            <person name="Jetten M.S.M."/>
            <person name="Mascher T."/>
            <person name="Medema M.H."/>
            <person name="Devos D.P."/>
            <person name="Kaster A.-K."/>
            <person name="Ovreas L."/>
            <person name="Rohde M."/>
            <person name="Galperin M.Y."/>
            <person name="Jogler C."/>
        </authorList>
    </citation>
    <scope>NUCLEOTIDE SEQUENCE [LARGE SCALE GENOMIC DNA]</scope>
    <source>
        <strain evidence="2 3">Pan54</strain>
    </source>
</reference>
<feature type="transmembrane region" description="Helical" evidence="1">
    <location>
        <begin position="41"/>
        <end position="59"/>
    </location>
</feature>
<evidence type="ECO:0000313" key="2">
    <source>
        <dbReference type="EMBL" id="TWT59690.1"/>
    </source>
</evidence>
<dbReference type="RefSeq" id="WP_146501893.1">
    <property type="nucleotide sequence ID" value="NZ_SJPG01000001.1"/>
</dbReference>
<protein>
    <submittedName>
        <fullName evidence="2">N-ATPase, AtpR subunit</fullName>
    </submittedName>
</protein>
<dbReference type="InterPro" id="IPR017581">
    <property type="entry name" value="AtpR-like"/>
</dbReference>
<keyword evidence="1" id="KW-0812">Transmembrane</keyword>
<keyword evidence="1" id="KW-0472">Membrane</keyword>